<evidence type="ECO:0000313" key="3">
    <source>
        <dbReference type="RefSeq" id="XP_017023212.1"/>
    </source>
</evidence>
<protein>
    <submittedName>
        <fullName evidence="3">Uncharacterized protein isoform X1</fullName>
    </submittedName>
</protein>
<feature type="chain" id="PRO_5028189992" evidence="1">
    <location>
        <begin position="21"/>
        <end position="177"/>
    </location>
</feature>
<keyword evidence="2" id="KW-1185">Reference proteome</keyword>
<gene>
    <name evidence="3" type="primary">LOC108075317</name>
</gene>
<dbReference type="RefSeq" id="XP_017023212.1">
    <property type="nucleotide sequence ID" value="XM_017167723.3"/>
</dbReference>
<dbReference type="Gene3D" id="2.60.40.770">
    <property type="match status" value="1"/>
</dbReference>
<dbReference type="Proteomes" id="UP001652661">
    <property type="component" value="Chromosome 3L"/>
</dbReference>
<dbReference type="PANTHER" id="PTHR20898">
    <property type="entry name" value="DAEDALUS ON 3-RELATED-RELATED"/>
    <property type="match status" value="1"/>
</dbReference>
<proteinExistence type="predicted"/>
<evidence type="ECO:0000256" key="1">
    <source>
        <dbReference type="SAM" id="SignalP"/>
    </source>
</evidence>
<dbReference type="InterPro" id="IPR010512">
    <property type="entry name" value="DUF1091"/>
</dbReference>
<dbReference type="PANTHER" id="PTHR20898:SF0">
    <property type="entry name" value="DAEDALUS ON 3-RELATED"/>
    <property type="match status" value="1"/>
</dbReference>
<dbReference type="Pfam" id="PF06477">
    <property type="entry name" value="DUF1091"/>
    <property type="match status" value="1"/>
</dbReference>
<reference evidence="3" key="1">
    <citation type="submission" date="2025-08" db="UniProtKB">
        <authorList>
            <consortium name="RefSeq"/>
        </authorList>
    </citation>
    <scope>IDENTIFICATION</scope>
    <source>
        <strain evidence="3">14028-0561.14</strain>
        <tissue evidence="3">Whole fly</tissue>
    </source>
</reference>
<feature type="signal peptide" evidence="1">
    <location>
        <begin position="1"/>
        <end position="20"/>
    </location>
</feature>
<accession>A0A6P4I2S4</accession>
<dbReference type="AlphaFoldDB" id="A0A6P4I2S4"/>
<evidence type="ECO:0000313" key="2">
    <source>
        <dbReference type="Proteomes" id="UP001652661"/>
    </source>
</evidence>
<name>A0A6P4I2S4_DROKI</name>
<sequence>MFIRVAILILVFPQLQLGLAKNNYDIILQNLVCRPVSKLNFLNCQLHRQRNPVASAQFSLNETIHQFEMRTTFDLLKKDKSRMNVADLKMDGCKYLEAKHYNNFLDRLLKRFRSVSNIPKHCPVLQGKLYEIRNYTFNLDEFPPGVPQSKWQIRLKLLTRSQLAADILFEGTVVYNT</sequence>
<dbReference type="GeneID" id="108075317"/>
<organism evidence="2 3">
    <name type="scientific">Drosophila kikkawai</name>
    <name type="common">Fruit fly</name>
    <dbReference type="NCBI Taxonomy" id="30033"/>
    <lineage>
        <taxon>Eukaryota</taxon>
        <taxon>Metazoa</taxon>
        <taxon>Ecdysozoa</taxon>
        <taxon>Arthropoda</taxon>
        <taxon>Hexapoda</taxon>
        <taxon>Insecta</taxon>
        <taxon>Pterygota</taxon>
        <taxon>Neoptera</taxon>
        <taxon>Endopterygota</taxon>
        <taxon>Diptera</taxon>
        <taxon>Brachycera</taxon>
        <taxon>Muscomorpha</taxon>
        <taxon>Ephydroidea</taxon>
        <taxon>Drosophilidae</taxon>
        <taxon>Drosophila</taxon>
        <taxon>Sophophora</taxon>
    </lineage>
</organism>
<dbReference type="SMART" id="SM00697">
    <property type="entry name" value="DM8"/>
    <property type="match status" value="1"/>
</dbReference>
<dbReference type="OrthoDB" id="8060832at2759"/>
<keyword evidence="1" id="KW-0732">Signal</keyword>